<dbReference type="InterPro" id="IPR001128">
    <property type="entry name" value="Cyt_P450"/>
</dbReference>
<protein>
    <submittedName>
        <fullName evidence="8">Cytochrome P450</fullName>
    </submittedName>
</protein>
<dbReference type="InterPro" id="IPR002403">
    <property type="entry name" value="Cyt_P450_E_grp-IV"/>
</dbReference>
<dbReference type="GO" id="GO:0016705">
    <property type="term" value="F:oxidoreductase activity, acting on paired donors, with incorporation or reduction of molecular oxygen"/>
    <property type="evidence" value="ECO:0007669"/>
    <property type="project" value="InterPro"/>
</dbReference>
<evidence type="ECO:0000256" key="6">
    <source>
        <dbReference type="PIRSR" id="PIRSR602403-1"/>
    </source>
</evidence>
<dbReference type="GO" id="GO:0005506">
    <property type="term" value="F:iron ion binding"/>
    <property type="evidence" value="ECO:0007669"/>
    <property type="project" value="InterPro"/>
</dbReference>
<dbReference type="OrthoDB" id="1844152at2759"/>
<dbReference type="AlphaFoldDB" id="A0A397VYY1"/>
<dbReference type="InterPro" id="IPR017972">
    <property type="entry name" value="Cyt_P450_CS"/>
</dbReference>
<evidence type="ECO:0000313" key="8">
    <source>
        <dbReference type="EMBL" id="RIB27735.1"/>
    </source>
</evidence>
<evidence type="ECO:0000256" key="3">
    <source>
        <dbReference type="ARBA" id="ARBA00022723"/>
    </source>
</evidence>
<evidence type="ECO:0000256" key="1">
    <source>
        <dbReference type="ARBA" id="ARBA00001971"/>
    </source>
</evidence>
<comment type="caution">
    <text evidence="8">The sequence shown here is derived from an EMBL/GenBank/DDBJ whole genome shotgun (WGS) entry which is preliminary data.</text>
</comment>
<evidence type="ECO:0000256" key="5">
    <source>
        <dbReference type="ARBA" id="ARBA00023033"/>
    </source>
</evidence>
<keyword evidence="4 6" id="KW-0408">Iron</keyword>
<dbReference type="PANTHER" id="PTHR46206:SF1">
    <property type="entry name" value="P450, PUTATIVE (EUROFUNG)-RELATED"/>
    <property type="match status" value="1"/>
</dbReference>
<dbReference type="InterPro" id="IPR036396">
    <property type="entry name" value="Cyt_P450_sf"/>
</dbReference>
<dbReference type="PROSITE" id="PS00086">
    <property type="entry name" value="CYTOCHROME_P450"/>
    <property type="match status" value="1"/>
</dbReference>
<keyword evidence="6 7" id="KW-0349">Heme</keyword>
<gene>
    <name evidence="8" type="ORF">C2G38_2061141</name>
</gene>
<dbReference type="STRING" id="44941.A0A397VYY1"/>
<dbReference type="SUPFAM" id="SSF48264">
    <property type="entry name" value="Cytochrome P450"/>
    <property type="match status" value="1"/>
</dbReference>
<comment type="similarity">
    <text evidence="2 7">Belongs to the cytochrome P450 family.</text>
</comment>
<dbReference type="PRINTS" id="PR00465">
    <property type="entry name" value="EP450IV"/>
</dbReference>
<sequence length="512" mass="59120">MKKLIEVLLDDIYIQSFIIGLFLAVFLSKLSGRTKLNEPPLVYYRFPIIGHTWSFLTDCNKLILESREKYGDTFSLYVFGQIMTIVGKETTHEVFNKDQDFSFTEGLKTQIPNHLIYRHANVAEKHGKIVREFVAGKLTHLISRIQKKTIKAIDLYIGECVEPKVIHDPRNTLADIIAIPTANIIVGEECYNNEDILETFNTLTSSILKLLRIPPILSFIHPWLHEQFITIPLRFGWNPISNHKKVIINRIKPVIEKRLCDKKRLGDAWVAPLDALQCQLNDPEITPDLDPNNVNYDNIADVICRFIFSSMSSTSNGAISALYDLVKRKQHFWQELYQEAQEINKQCNGNELTIDDIARMIKLDSFVKESLRFFFSPIVGMPHKCISKSCYTFANGYQIPSGRIAYINLCDTNNDEELQGQNPTEFRAYRHLERNSYATKLERNFLAFGGGKHACPGRNFAVNQIKIFLHKILLKYDVRTNNEEIEPKRRYFGPFPLLVNVDLVFENRKEIV</sequence>
<comment type="cofactor">
    <cofactor evidence="1 6">
        <name>heme</name>
        <dbReference type="ChEBI" id="CHEBI:30413"/>
    </cofactor>
</comment>
<dbReference type="Gene3D" id="1.10.630.10">
    <property type="entry name" value="Cytochrome P450"/>
    <property type="match status" value="1"/>
</dbReference>
<dbReference type="CDD" id="cd11041">
    <property type="entry name" value="CYP503A1-like"/>
    <property type="match status" value="1"/>
</dbReference>
<organism evidence="8 9">
    <name type="scientific">Gigaspora rosea</name>
    <dbReference type="NCBI Taxonomy" id="44941"/>
    <lineage>
        <taxon>Eukaryota</taxon>
        <taxon>Fungi</taxon>
        <taxon>Fungi incertae sedis</taxon>
        <taxon>Mucoromycota</taxon>
        <taxon>Glomeromycotina</taxon>
        <taxon>Glomeromycetes</taxon>
        <taxon>Diversisporales</taxon>
        <taxon>Gigasporaceae</taxon>
        <taxon>Gigaspora</taxon>
    </lineage>
</organism>
<dbReference type="GO" id="GO:0020037">
    <property type="term" value="F:heme binding"/>
    <property type="evidence" value="ECO:0007669"/>
    <property type="project" value="InterPro"/>
</dbReference>
<keyword evidence="7" id="KW-0560">Oxidoreductase</keyword>
<dbReference type="PANTHER" id="PTHR46206">
    <property type="entry name" value="CYTOCHROME P450"/>
    <property type="match status" value="1"/>
</dbReference>
<reference evidence="8" key="1">
    <citation type="submission" date="2018-06" db="EMBL/GenBank/DDBJ databases">
        <title>Comparative genomics reveals the genomic features of Rhizophagus irregularis, R. cerebriforme, R. diaphanum and Gigaspora rosea, and their symbiotic lifestyle signature.</title>
        <authorList>
            <person name="Morin E."/>
            <person name="San Clemente H."/>
            <person name="Chen E.C.H."/>
            <person name="De La Providencia I."/>
            <person name="Hainaut M."/>
            <person name="Kuo A."/>
            <person name="Kohler A."/>
            <person name="Murat C."/>
            <person name="Tang N."/>
            <person name="Roy S."/>
            <person name="Loubradou J."/>
            <person name="Henrissat B."/>
            <person name="Grigoriev I.V."/>
            <person name="Corradi N."/>
            <person name="Roux C."/>
            <person name="Martin F.M."/>
        </authorList>
    </citation>
    <scope>NUCLEOTIDE SEQUENCE [LARGE SCALE GENOMIC DNA]</scope>
    <source>
        <strain evidence="8">DAOM 194757</strain>
    </source>
</reference>
<evidence type="ECO:0000256" key="2">
    <source>
        <dbReference type="ARBA" id="ARBA00010617"/>
    </source>
</evidence>
<keyword evidence="3 6" id="KW-0479">Metal-binding</keyword>
<accession>A0A397VYY1</accession>
<evidence type="ECO:0000313" key="9">
    <source>
        <dbReference type="Proteomes" id="UP000266673"/>
    </source>
</evidence>
<proteinExistence type="inferred from homology"/>
<name>A0A397VYY1_9GLOM</name>
<dbReference type="EMBL" id="QKWP01000089">
    <property type="protein sequence ID" value="RIB27735.1"/>
    <property type="molecule type" value="Genomic_DNA"/>
</dbReference>
<dbReference type="Pfam" id="PF00067">
    <property type="entry name" value="p450"/>
    <property type="match status" value="1"/>
</dbReference>
<evidence type="ECO:0000256" key="4">
    <source>
        <dbReference type="ARBA" id="ARBA00023004"/>
    </source>
</evidence>
<keyword evidence="5 7" id="KW-0503">Monooxygenase</keyword>
<dbReference type="GO" id="GO:0004497">
    <property type="term" value="F:monooxygenase activity"/>
    <property type="evidence" value="ECO:0007669"/>
    <property type="project" value="UniProtKB-KW"/>
</dbReference>
<feature type="binding site" description="axial binding residue" evidence="6">
    <location>
        <position position="455"/>
    </location>
    <ligand>
        <name>heme</name>
        <dbReference type="ChEBI" id="CHEBI:30413"/>
    </ligand>
    <ligandPart>
        <name>Fe</name>
        <dbReference type="ChEBI" id="CHEBI:18248"/>
    </ligandPart>
</feature>
<keyword evidence="9" id="KW-1185">Reference proteome</keyword>
<dbReference type="Proteomes" id="UP000266673">
    <property type="component" value="Unassembled WGS sequence"/>
</dbReference>
<evidence type="ECO:0000256" key="7">
    <source>
        <dbReference type="RuleBase" id="RU000461"/>
    </source>
</evidence>
<feature type="non-terminal residue" evidence="8">
    <location>
        <position position="512"/>
    </location>
</feature>